<dbReference type="InterPro" id="IPR015919">
    <property type="entry name" value="Cadherin-like_sf"/>
</dbReference>
<feature type="domain" description="Dystroglycan-type cadherin-like" evidence="1">
    <location>
        <begin position="25"/>
        <end position="123"/>
    </location>
</feature>
<protein>
    <recommendedName>
        <fullName evidence="1">Dystroglycan-type cadherin-like domain-containing protein</fullName>
    </recommendedName>
</protein>
<proteinExistence type="predicted"/>
<dbReference type="InterPro" id="IPR011049">
    <property type="entry name" value="Serralysin-like_metalloprot_C"/>
</dbReference>
<dbReference type="Pfam" id="PF00353">
    <property type="entry name" value="HemolysinCabind"/>
    <property type="match status" value="1"/>
</dbReference>
<evidence type="ECO:0000259" key="1">
    <source>
        <dbReference type="SMART" id="SM00736"/>
    </source>
</evidence>
<dbReference type="SUPFAM" id="SSF51120">
    <property type="entry name" value="beta-Roll"/>
    <property type="match status" value="1"/>
</dbReference>
<organism evidence="2 3">
    <name type="scientific">Pseudaquabacterium terrae</name>
    <dbReference type="NCBI Taxonomy" id="2732868"/>
    <lineage>
        <taxon>Bacteria</taxon>
        <taxon>Pseudomonadati</taxon>
        <taxon>Pseudomonadota</taxon>
        <taxon>Betaproteobacteria</taxon>
        <taxon>Burkholderiales</taxon>
        <taxon>Sphaerotilaceae</taxon>
        <taxon>Pseudaquabacterium</taxon>
    </lineage>
</organism>
<dbReference type="Proteomes" id="UP000737171">
    <property type="component" value="Unassembled WGS sequence"/>
</dbReference>
<accession>A0ABX2EGN8</accession>
<dbReference type="RefSeq" id="WP_173122886.1">
    <property type="nucleotide sequence ID" value="NZ_JABRWJ010000003.1"/>
</dbReference>
<sequence length="346" mass="36630">MTDHLFDTPINLSALTATGVNHAPLAVAPLPDLSWTEGRTAQFVVPRATFYDGDGDGDALRYYAIQADGSELPSWMSFHAPTRTLSGQPHAGARDVSVLIVAVDPWGAYGWDQLTVRTPAAASPKLVGTSSDDVLWGTQLDDLIRSYAGADRIAGGNGDDTIDGGMGIDTALFSGAAYQYELSWDAAAWGWSLRDLYDGRDGRDLLLNVERLQFTDIAVALDLGGNAGRVARLIGAVAGIDGLGDERLVGRALGLKDAGYSDVAIAYELLRAEGLHSPAAVVAELWTNLFGTPPAAWQSQPYVDMIERGTSAAELAVMAADTELNAQRIDLVGLSWFGLGYVADGS</sequence>
<dbReference type="InterPro" id="IPR013783">
    <property type="entry name" value="Ig-like_fold"/>
</dbReference>
<name>A0ABX2EGN8_9BURK</name>
<dbReference type="Gene3D" id="2.60.40.10">
    <property type="entry name" value="Immunoglobulins"/>
    <property type="match status" value="1"/>
</dbReference>
<reference evidence="2 3" key="1">
    <citation type="submission" date="2020-05" db="EMBL/GenBank/DDBJ databases">
        <title>Aquincola sp. isolate from soil.</title>
        <authorList>
            <person name="Han J."/>
            <person name="Kim D.-U."/>
        </authorList>
    </citation>
    <scope>NUCLEOTIDE SEQUENCE [LARGE SCALE GENOMIC DNA]</scope>
    <source>
        <strain evidence="2 3">S2</strain>
    </source>
</reference>
<keyword evidence="3" id="KW-1185">Reference proteome</keyword>
<dbReference type="SUPFAM" id="SSF49313">
    <property type="entry name" value="Cadherin-like"/>
    <property type="match status" value="1"/>
</dbReference>
<dbReference type="Gene3D" id="2.150.10.10">
    <property type="entry name" value="Serralysin-like metalloprotease, C-terminal"/>
    <property type="match status" value="1"/>
</dbReference>
<evidence type="ECO:0000313" key="3">
    <source>
        <dbReference type="Proteomes" id="UP000737171"/>
    </source>
</evidence>
<comment type="caution">
    <text evidence="2">The sequence shown here is derived from an EMBL/GenBank/DDBJ whole genome shotgun (WGS) entry which is preliminary data.</text>
</comment>
<gene>
    <name evidence="2" type="ORF">HLB44_12470</name>
</gene>
<dbReference type="EMBL" id="JABRWJ010000003">
    <property type="protein sequence ID" value="NRF67799.1"/>
    <property type="molecule type" value="Genomic_DNA"/>
</dbReference>
<dbReference type="PROSITE" id="PS00330">
    <property type="entry name" value="HEMOLYSIN_CALCIUM"/>
    <property type="match status" value="2"/>
</dbReference>
<evidence type="ECO:0000313" key="2">
    <source>
        <dbReference type="EMBL" id="NRF67799.1"/>
    </source>
</evidence>
<dbReference type="InterPro" id="IPR018511">
    <property type="entry name" value="Hemolysin-typ_Ca-bd_CS"/>
</dbReference>
<dbReference type="InterPro" id="IPR006644">
    <property type="entry name" value="Cadg"/>
</dbReference>
<dbReference type="SMART" id="SM00736">
    <property type="entry name" value="CADG"/>
    <property type="match status" value="1"/>
</dbReference>
<dbReference type="Pfam" id="PF05345">
    <property type="entry name" value="He_PIG"/>
    <property type="match status" value="1"/>
</dbReference>
<dbReference type="InterPro" id="IPR001343">
    <property type="entry name" value="Hemolysn_Ca-bd"/>
</dbReference>